<accession>A0A433V8G0</accession>
<dbReference type="AlphaFoldDB" id="A0A433V8G0"/>
<protein>
    <submittedName>
        <fullName evidence="1">Uncharacterized protein</fullName>
    </submittedName>
</protein>
<comment type="caution">
    <text evidence="1">The sequence shown here is derived from an EMBL/GenBank/DDBJ whole genome shotgun (WGS) entry which is preliminary data.</text>
</comment>
<reference evidence="1" key="1">
    <citation type="submission" date="2018-12" db="EMBL/GenBank/DDBJ databases">
        <authorList>
            <person name="Will S."/>
            <person name="Neumann-Schaal M."/>
            <person name="Henke P."/>
        </authorList>
    </citation>
    <scope>NUCLEOTIDE SEQUENCE</scope>
    <source>
        <strain evidence="1">PCC 7102</strain>
    </source>
</reference>
<reference evidence="1" key="2">
    <citation type="journal article" date="2019" name="Genome Biol. Evol.">
        <title>Day and night: Metabolic profiles and evolutionary relationships of six axenic non-marine cyanobacteria.</title>
        <authorList>
            <person name="Will S.E."/>
            <person name="Henke P."/>
            <person name="Boedeker C."/>
            <person name="Huang S."/>
            <person name="Brinkmann H."/>
            <person name="Rohde M."/>
            <person name="Jarek M."/>
            <person name="Friedl T."/>
            <person name="Seufert S."/>
            <person name="Schumacher M."/>
            <person name="Overmann J."/>
            <person name="Neumann-Schaal M."/>
            <person name="Petersen J."/>
        </authorList>
    </citation>
    <scope>NUCLEOTIDE SEQUENCE [LARGE SCALE GENOMIC DNA]</scope>
    <source>
        <strain evidence="1">PCC 7102</strain>
    </source>
</reference>
<sequence length="71" mass="7803">MNTIVISLIVLTMVISNTMKTKTHSEECRVANRGCERRGVTFEPPPNKPRPHCKKRSCAGGGSFTNVSKSI</sequence>
<evidence type="ECO:0000313" key="1">
    <source>
        <dbReference type="EMBL" id="RUT02381.1"/>
    </source>
</evidence>
<gene>
    <name evidence="1" type="ORF">DSM106972_058590</name>
</gene>
<dbReference type="EMBL" id="RSCL01000016">
    <property type="protein sequence ID" value="RUT02381.1"/>
    <property type="molecule type" value="Genomic_DNA"/>
</dbReference>
<organism evidence="1 2">
    <name type="scientific">Dulcicalothrix desertica PCC 7102</name>
    <dbReference type="NCBI Taxonomy" id="232991"/>
    <lineage>
        <taxon>Bacteria</taxon>
        <taxon>Bacillati</taxon>
        <taxon>Cyanobacteriota</taxon>
        <taxon>Cyanophyceae</taxon>
        <taxon>Nostocales</taxon>
        <taxon>Calotrichaceae</taxon>
        <taxon>Dulcicalothrix</taxon>
    </lineage>
</organism>
<keyword evidence="2" id="KW-1185">Reference proteome</keyword>
<dbReference type="Proteomes" id="UP000271624">
    <property type="component" value="Unassembled WGS sequence"/>
</dbReference>
<name>A0A433V8G0_9CYAN</name>
<evidence type="ECO:0000313" key="2">
    <source>
        <dbReference type="Proteomes" id="UP000271624"/>
    </source>
</evidence>
<proteinExistence type="predicted"/>